<keyword evidence="1" id="KW-0727">SH2 domain</keyword>
<organism evidence="3 4">
    <name type="scientific">Aromia moschata</name>
    <dbReference type="NCBI Taxonomy" id="1265417"/>
    <lineage>
        <taxon>Eukaryota</taxon>
        <taxon>Metazoa</taxon>
        <taxon>Ecdysozoa</taxon>
        <taxon>Arthropoda</taxon>
        <taxon>Hexapoda</taxon>
        <taxon>Insecta</taxon>
        <taxon>Pterygota</taxon>
        <taxon>Neoptera</taxon>
        <taxon>Endopterygota</taxon>
        <taxon>Coleoptera</taxon>
        <taxon>Polyphaga</taxon>
        <taxon>Cucujiformia</taxon>
        <taxon>Chrysomeloidea</taxon>
        <taxon>Cerambycidae</taxon>
        <taxon>Cerambycinae</taxon>
        <taxon>Callichromatini</taxon>
        <taxon>Aromia</taxon>
    </lineage>
</organism>
<dbReference type="InterPro" id="IPR000980">
    <property type="entry name" value="SH2"/>
</dbReference>
<dbReference type="Proteomes" id="UP001162162">
    <property type="component" value="Unassembled WGS sequence"/>
</dbReference>
<name>A0AAV8XFK3_9CUCU</name>
<dbReference type="SUPFAM" id="SSF55550">
    <property type="entry name" value="SH2 domain"/>
    <property type="match status" value="1"/>
</dbReference>
<protein>
    <recommendedName>
        <fullName evidence="2">SH2 domain-containing protein</fullName>
    </recommendedName>
</protein>
<dbReference type="CDD" id="cd00173">
    <property type="entry name" value="SH2"/>
    <property type="match status" value="1"/>
</dbReference>
<reference evidence="3" key="1">
    <citation type="journal article" date="2023" name="Insect Mol. Biol.">
        <title>Genome sequencing provides insights into the evolution of gene families encoding plant cell wall-degrading enzymes in longhorned beetles.</title>
        <authorList>
            <person name="Shin N.R."/>
            <person name="Okamura Y."/>
            <person name="Kirsch R."/>
            <person name="Pauchet Y."/>
        </authorList>
    </citation>
    <scope>NUCLEOTIDE SEQUENCE</scope>
    <source>
        <strain evidence="3">AMC_N1</strain>
    </source>
</reference>
<feature type="domain" description="SH2" evidence="2">
    <location>
        <begin position="10"/>
        <end position="109"/>
    </location>
</feature>
<dbReference type="InterPro" id="IPR036860">
    <property type="entry name" value="SH2_dom_sf"/>
</dbReference>
<dbReference type="Pfam" id="PF00017">
    <property type="entry name" value="SH2"/>
    <property type="match status" value="1"/>
</dbReference>
<evidence type="ECO:0000259" key="2">
    <source>
        <dbReference type="PROSITE" id="PS50001"/>
    </source>
</evidence>
<dbReference type="AlphaFoldDB" id="A0AAV8XFK3"/>
<dbReference type="Gene3D" id="3.30.505.10">
    <property type="entry name" value="SH2 domain"/>
    <property type="match status" value="1"/>
</dbReference>
<keyword evidence="4" id="KW-1185">Reference proteome</keyword>
<evidence type="ECO:0000313" key="4">
    <source>
        <dbReference type="Proteomes" id="UP001162162"/>
    </source>
</evidence>
<evidence type="ECO:0000313" key="3">
    <source>
        <dbReference type="EMBL" id="KAJ8937592.1"/>
    </source>
</evidence>
<sequence length="118" mass="13719">MRLATETTEEFYKAVDRETVEDLLENKQNGTFIIRPSRNFDLGTLSIVQDNKIFHLNIRRRQDGLVALGNAKDNEKCFPDLDALINYYISNYLVLCSNGEKSLTLLLPYREKKYNIVK</sequence>
<dbReference type="SMART" id="SM00252">
    <property type="entry name" value="SH2"/>
    <property type="match status" value="1"/>
</dbReference>
<accession>A0AAV8XFK3</accession>
<proteinExistence type="predicted"/>
<evidence type="ECO:0000256" key="1">
    <source>
        <dbReference type="PROSITE-ProRule" id="PRU00191"/>
    </source>
</evidence>
<gene>
    <name evidence="3" type="ORF">NQ318_003171</name>
</gene>
<dbReference type="EMBL" id="JAPWTK010000638">
    <property type="protein sequence ID" value="KAJ8937592.1"/>
    <property type="molecule type" value="Genomic_DNA"/>
</dbReference>
<dbReference type="PROSITE" id="PS50001">
    <property type="entry name" value="SH2"/>
    <property type="match status" value="1"/>
</dbReference>
<comment type="caution">
    <text evidence="3">The sequence shown here is derived from an EMBL/GenBank/DDBJ whole genome shotgun (WGS) entry which is preliminary data.</text>
</comment>